<dbReference type="EMBL" id="JBBKTW010000010">
    <property type="protein sequence ID" value="MEN2991351.1"/>
    <property type="molecule type" value="Genomic_DNA"/>
</dbReference>
<evidence type="ECO:0000313" key="6">
    <source>
        <dbReference type="Proteomes" id="UP001413721"/>
    </source>
</evidence>
<keyword evidence="1" id="KW-0805">Transcription regulation</keyword>
<evidence type="ECO:0000256" key="1">
    <source>
        <dbReference type="ARBA" id="ARBA00023015"/>
    </source>
</evidence>
<dbReference type="PANTHER" id="PTHR43537:SF49">
    <property type="entry name" value="TRANSCRIPTIONAL REGULATORY PROTEIN"/>
    <property type="match status" value="1"/>
</dbReference>
<dbReference type="PROSITE" id="PS50949">
    <property type="entry name" value="HTH_GNTR"/>
    <property type="match status" value="1"/>
</dbReference>
<dbReference type="Pfam" id="PF07729">
    <property type="entry name" value="FCD"/>
    <property type="match status" value="1"/>
</dbReference>
<dbReference type="Proteomes" id="UP001413721">
    <property type="component" value="Unassembled WGS sequence"/>
</dbReference>
<dbReference type="RefSeq" id="WP_345934344.1">
    <property type="nucleotide sequence ID" value="NZ_JBBKTV010000007.1"/>
</dbReference>
<dbReference type="SUPFAM" id="SSF48008">
    <property type="entry name" value="GntR ligand-binding domain-like"/>
    <property type="match status" value="1"/>
</dbReference>
<dbReference type="CDD" id="cd07377">
    <property type="entry name" value="WHTH_GntR"/>
    <property type="match status" value="1"/>
</dbReference>
<feature type="domain" description="HTH gntR-type" evidence="4">
    <location>
        <begin position="18"/>
        <end position="85"/>
    </location>
</feature>
<dbReference type="PRINTS" id="PR00035">
    <property type="entry name" value="HTHGNTR"/>
</dbReference>
<keyword evidence="2" id="KW-0238">DNA-binding</keyword>
<dbReference type="InterPro" id="IPR036390">
    <property type="entry name" value="WH_DNA-bd_sf"/>
</dbReference>
<protein>
    <submittedName>
        <fullName evidence="5">GntR family transcriptional regulator</fullName>
    </submittedName>
</protein>
<dbReference type="SUPFAM" id="SSF46785">
    <property type="entry name" value="Winged helix' DNA-binding domain"/>
    <property type="match status" value="1"/>
</dbReference>
<keyword evidence="6" id="KW-1185">Reference proteome</keyword>
<dbReference type="Pfam" id="PF00392">
    <property type="entry name" value="GntR"/>
    <property type="match status" value="1"/>
</dbReference>
<gene>
    <name evidence="5" type="ORF">WG926_23770</name>
</gene>
<accession>A0ABU9YRC0</accession>
<dbReference type="InterPro" id="IPR036388">
    <property type="entry name" value="WH-like_DNA-bd_sf"/>
</dbReference>
<dbReference type="InterPro" id="IPR008920">
    <property type="entry name" value="TF_FadR/GntR_C"/>
</dbReference>
<dbReference type="PANTHER" id="PTHR43537">
    <property type="entry name" value="TRANSCRIPTIONAL REGULATOR, GNTR FAMILY"/>
    <property type="match status" value="1"/>
</dbReference>
<name>A0ABU9YRC0_9PROT</name>
<sequence length="228" mass="25366">MTDPLAFAAPAPKRPLPRTRTEALRQQLADEIVSGALEPGTPLDENELARRFGVSRTPVREAIRQLAASGLVMSRAHRGAVVALPTPRELDDMFRAMAELEALCAGLCAVEMTPEDRRQLQALHERMGQMMRDGLRDQYAAANDVFHGLIYTGTGNSYLAEMALATRVRVSPFRRAQFRARGRLAQSNREHEAVVQAIMRGDRQTATEVMRDHIMIVKDAYASVSLRD</sequence>
<dbReference type="InterPro" id="IPR011711">
    <property type="entry name" value="GntR_C"/>
</dbReference>
<comment type="caution">
    <text evidence="5">The sequence shown here is derived from an EMBL/GenBank/DDBJ whole genome shotgun (WGS) entry which is preliminary data.</text>
</comment>
<dbReference type="InterPro" id="IPR000524">
    <property type="entry name" value="Tscrpt_reg_HTH_GntR"/>
</dbReference>
<evidence type="ECO:0000256" key="3">
    <source>
        <dbReference type="ARBA" id="ARBA00023163"/>
    </source>
</evidence>
<proteinExistence type="predicted"/>
<dbReference type="SMART" id="SM00895">
    <property type="entry name" value="FCD"/>
    <property type="match status" value="1"/>
</dbReference>
<dbReference type="SMART" id="SM00345">
    <property type="entry name" value="HTH_GNTR"/>
    <property type="match status" value="1"/>
</dbReference>
<evidence type="ECO:0000256" key="2">
    <source>
        <dbReference type="ARBA" id="ARBA00023125"/>
    </source>
</evidence>
<reference evidence="5 6" key="1">
    <citation type="submission" date="2024-03" db="EMBL/GenBank/DDBJ databases">
        <title>High-quality draft genome sequencing of Tistrella sp. BH-R2-4.</title>
        <authorList>
            <person name="Dong C."/>
        </authorList>
    </citation>
    <scope>NUCLEOTIDE SEQUENCE [LARGE SCALE GENOMIC DNA]</scope>
    <source>
        <strain evidence="5 6">BH-R2-4</strain>
    </source>
</reference>
<evidence type="ECO:0000259" key="4">
    <source>
        <dbReference type="PROSITE" id="PS50949"/>
    </source>
</evidence>
<dbReference type="Gene3D" id="1.10.10.10">
    <property type="entry name" value="Winged helix-like DNA-binding domain superfamily/Winged helix DNA-binding domain"/>
    <property type="match status" value="1"/>
</dbReference>
<organism evidence="5 6">
    <name type="scientific">Tistrella arctica</name>
    <dbReference type="NCBI Taxonomy" id="3133430"/>
    <lineage>
        <taxon>Bacteria</taxon>
        <taxon>Pseudomonadati</taxon>
        <taxon>Pseudomonadota</taxon>
        <taxon>Alphaproteobacteria</taxon>
        <taxon>Geminicoccales</taxon>
        <taxon>Geminicoccaceae</taxon>
        <taxon>Tistrella</taxon>
    </lineage>
</organism>
<evidence type="ECO:0000313" key="5">
    <source>
        <dbReference type="EMBL" id="MEN2991351.1"/>
    </source>
</evidence>
<keyword evidence="3" id="KW-0804">Transcription</keyword>
<dbReference type="Gene3D" id="1.20.120.530">
    <property type="entry name" value="GntR ligand-binding domain-like"/>
    <property type="match status" value="1"/>
</dbReference>